<reference evidence="2" key="1">
    <citation type="submission" date="2016-12" db="EMBL/GenBank/DDBJ databases">
        <title>Discovery of methanogenic haloarchaea.</title>
        <authorList>
            <person name="Sorokin D.Y."/>
            <person name="Makarova K.S."/>
            <person name="Abbas B."/>
            <person name="Ferrer M."/>
            <person name="Golyshin P.N."/>
        </authorList>
    </citation>
    <scope>NUCLEOTIDE SEQUENCE [LARGE SCALE GENOMIC DNA]</scope>
    <source>
        <strain evidence="2">HMET1</strain>
    </source>
</reference>
<protein>
    <submittedName>
        <fullName evidence="2">Archaeal DNA polymerase II large subunit</fullName>
    </submittedName>
</protein>
<keyword evidence="1" id="KW-0812">Transmembrane</keyword>
<evidence type="ECO:0000313" key="2">
    <source>
        <dbReference type="EMBL" id="OKY78179.1"/>
    </source>
</evidence>
<dbReference type="AlphaFoldDB" id="A0A1Q6DUX6"/>
<sequence>MIKKIIKFLGPNKKVDVRELFYRGTLLGLIFSTFIISLTLTGYLFFNESGLLVGGLIGMIIIFYFSLRWAQFFKKEKLYCPNCGKKLSKDKCPKCGFTVTEELRKKIEKNKK</sequence>
<keyword evidence="1" id="KW-0472">Membrane</keyword>
<accession>A0A1Q6DUX6</accession>
<name>A0A1Q6DUX6_METT1</name>
<gene>
    <name evidence="2" type="ORF">BTN85_0664</name>
</gene>
<feature type="transmembrane region" description="Helical" evidence="1">
    <location>
        <begin position="20"/>
        <end position="45"/>
    </location>
</feature>
<comment type="caution">
    <text evidence="2">The sequence shown here is derived from an EMBL/GenBank/DDBJ whole genome shotgun (WGS) entry which is preliminary data.</text>
</comment>
<keyword evidence="3" id="KW-1185">Reference proteome</keyword>
<dbReference type="EMBL" id="MSDW01000001">
    <property type="protein sequence ID" value="OKY78179.1"/>
    <property type="molecule type" value="Genomic_DNA"/>
</dbReference>
<evidence type="ECO:0000256" key="1">
    <source>
        <dbReference type="SAM" id="Phobius"/>
    </source>
</evidence>
<feature type="transmembrane region" description="Helical" evidence="1">
    <location>
        <begin position="51"/>
        <end position="67"/>
    </location>
</feature>
<dbReference type="Proteomes" id="UP000185744">
    <property type="component" value="Unassembled WGS sequence"/>
</dbReference>
<organism evidence="2 3">
    <name type="scientific">Methanohalarchaeum thermophilum</name>
    <dbReference type="NCBI Taxonomy" id="1903181"/>
    <lineage>
        <taxon>Archaea</taxon>
        <taxon>Methanobacteriati</taxon>
        <taxon>Methanobacteriota</taxon>
        <taxon>Methanonatronarchaeia</taxon>
        <taxon>Methanonatronarchaeales</taxon>
        <taxon>Methanonatronarchaeaceae</taxon>
        <taxon>Candidatus Methanohalarchaeum</taxon>
    </lineage>
</organism>
<keyword evidence="1" id="KW-1133">Transmembrane helix</keyword>
<evidence type="ECO:0000313" key="3">
    <source>
        <dbReference type="Proteomes" id="UP000185744"/>
    </source>
</evidence>
<proteinExistence type="predicted"/>
<dbReference type="InParanoid" id="A0A1Q6DUX6"/>